<dbReference type="Pfam" id="PF13963">
    <property type="entry name" value="Transpos_assoc"/>
    <property type="match status" value="1"/>
</dbReference>
<evidence type="ECO:0000256" key="6">
    <source>
        <dbReference type="SAM" id="MobiDB-lite"/>
    </source>
</evidence>
<dbReference type="PROSITE" id="PS51192">
    <property type="entry name" value="HELICASE_ATP_BIND_1"/>
    <property type="match status" value="1"/>
</dbReference>
<dbReference type="Pfam" id="PF02992">
    <property type="entry name" value="Transposase_21"/>
    <property type="match status" value="1"/>
</dbReference>
<feature type="region of interest" description="Disordered" evidence="6">
    <location>
        <begin position="284"/>
        <end position="311"/>
    </location>
</feature>
<evidence type="ECO:0000256" key="3">
    <source>
        <dbReference type="ARBA" id="ARBA00022806"/>
    </source>
</evidence>
<evidence type="ECO:0000256" key="4">
    <source>
        <dbReference type="ARBA" id="ARBA00022840"/>
    </source>
</evidence>
<proteinExistence type="predicted"/>
<dbReference type="SMART" id="SM00487">
    <property type="entry name" value="DEXDc"/>
    <property type="match status" value="1"/>
</dbReference>
<dbReference type="Proteomes" id="UP000694240">
    <property type="component" value="Chromosome 13"/>
</dbReference>
<keyword evidence="9" id="KW-1185">Reference proteome</keyword>
<dbReference type="InterPro" id="IPR029480">
    <property type="entry name" value="Transpos_assoc"/>
</dbReference>
<reference evidence="8 9" key="1">
    <citation type="submission" date="2020-12" db="EMBL/GenBank/DDBJ databases">
        <title>Concerted genomic and epigenomic changes stabilize Arabidopsis allopolyploids.</title>
        <authorList>
            <person name="Chen Z."/>
        </authorList>
    </citation>
    <scope>NUCLEOTIDE SEQUENCE [LARGE SCALE GENOMIC DNA]</scope>
    <source>
        <strain evidence="8">Allo738</strain>
        <tissue evidence="8">Leaf</tissue>
    </source>
</reference>
<name>A0A8T1XHA7_9BRAS</name>
<dbReference type="Pfam" id="PF00270">
    <property type="entry name" value="DEAD"/>
    <property type="match status" value="1"/>
</dbReference>
<dbReference type="AlphaFoldDB" id="A0A8T1XHA7"/>
<dbReference type="InterPro" id="IPR058352">
    <property type="entry name" value="DUF8039"/>
</dbReference>
<protein>
    <submittedName>
        <fullName evidence="8">Transposase Tnp1/En/Spm-like</fullName>
    </submittedName>
</protein>
<keyword evidence="2" id="KW-0378">Hydrolase</keyword>
<dbReference type="GO" id="GO:0016787">
    <property type="term" value="F:hydrolase activity"/>
    <property type="evidence" value="ECO:0007669"/>
    <property type="project" value="UniProtKB-KW"/>
</dbReference>
<feature type="region of interest" description="Disordered" evidence="6">
    <location>
        <begin position="867"/>
        <end position="894"/>
    </location>
</feature>
<keyword evidence="1" id="KW-0547">Nucleotide-binding</keyword>
<dbReference type="GO" id="GO:0005634">
    <property type="term" value="C:nucleus"/>
    <property type="evidence" value="ECO:0007669"/>
    <property type="project" value="TreeGrafter"/>
</dbReference>
<dbReference type="Pfam" id="PF26133">
    <property type="entry name" value="DUF8039"/>
    <property type="match status" value="1"/>
</dbReference>
<dbReference type="PANTHER" id="PTHR12131">
    <property type="entry name" value="ATP-DEPENDENT RNA AND DNA HELICASE"/>
    <property type="match status" value="1"/>
</dbReference>
<feature type="compositionally biased region" description="Polar residues" evidence="6">
    <location>
        <begin position="577"/>
        <end position="586"/>
    </location>
</feature>
<dbReference type="FunFam" id="3.40.50.300:FF:000083">
    <property type="entry name" value="ATP-dependent RNA helicase DOB1"/>
    <property type="match status" value="1"/>
</dbReference>
<dbReference type="InterPro" id="IPR011545">
    <property type="entry name" value="DEAD/DEAH_box_helicase_dom"/>
</dbReference>
<dbReference type="GO" id="GO:0004386">
    <property type="term" value="F:helicase activity"/>
    <property type="evidence" value="ECO:0007669"/>
    <property type="project" value="UniProtKB-KW"/>
</dbReference>
<dbReference type="GO" id="GO:0000460">
    <property type="term" value="P:maturation of 5.8S rRNA"/>
    <property type="evidence" value="ECO:0007669"/>
    <property type="project" value="TreeGrafter"/>
</dbReference>
<evidence type="ECO:0000313" key="8">
    <source>
        <dbReference type="EMBL" id="KAG7533512.1"/>
    </source>
</evidence>
<keyword evidence="4" id="KW-0067">ATP-binding</keyword>
<organism evidence="8 9">
    <name type="scientific">Arabidopsis thaliana x Arabidopsis arenosa</name>
    <dbReference type="NCBI Taxonomy" id="1240361"/>
    <lineage>
        <taxon>Eukaryota</taxon>
        <taxon>Viridiplantae</taxon>
        <taxon>Streptophyta</taxon>
        <taxon>Embryophyta</taxon>
        <taxon>Tracheophyta</taxon>
        <taxon>Spermatophyta</taxon>
        <taxon>Magnoliopsida</taxon>
        <taxon>eudicotyledons</taxon>
        <taxon>Gunneridae</taxon>
        <taxon>Pentapetalae</taxon>
        <taxon>rosids</taxon>
        <taxon>malvids</taxon>
        <taxon>Brassicales</taxon>
        <taxon>Brassicaceae</taxon>
        <taxon>Camelineae</taxon>
        <taxon>Arabidopsis</taxon>
    </lineage>
</organism>
<keyword evidence="5" id="KW-0175">Coiled coil</keyword>
<dbReference type="PANTHER" id="PTHR12131:SF7">
    <property type="entry name" value="EXOSOME RNA HELICASE MTR4"/>
    <property type="match status" value="1"/>
</dbReference>
<accession>A0A8T1XHA7</accession>
<dbReference type="EMBL" id="JAEFBK010000013">
    <property type="protein sequence ID" value="KAG7533512.1"/>
    <property type="molecule type" value="Genomic_DNA"/>
</dbReference>
<evidence type="ECO:0000259" key="7">
    <source>
        <dbReference type="PROSITE" id="PS51192"/>
    </source>
</evidence>
<dbReference type="InterPro" id="IPR004242">
    <property type="entry name" value="Transposase_21"/>
</dbReference>
<evidence type="ECO:0000313" key="9">
    <source>
        <dbReference type="Proteomes" id="UP000694240"/>
    </source>
</evidence>
<dbReference type="InterPro" id="IPR050699">
    <property type="entry name" value="RNA-DNA_Helicase"/>
</dbReference>
<sequence length="894" mass="100739">MLDKSWVNLCRTDPAYENGATKFVNEVTAGLGGSEIVICPCSVCRNVDRHLGSEVVYHLVTRGMDEDYKTRRDWYHHGEVNSGDAVESKVKQWNDEVLGLYRAAEYLDEELASKGSLVDYTDGEEEDKEEDEFLAKLADAETPLYPSCEKHSKLSAIVTLYRIKTKNGWSDKSFNDLLESLPAMLPEDNVLHTSMYDVKKFLKSFDMGSEQQAKDLRWHFSNKSSDGKMRHPVDSVTWEQVNAKYPEFAAEERNIRLGLSTDGFNPFNMKNSKYSCWPRKANELAASGDPSSTSTNPKEDLLSQVLGPDKPGRLRAMGRGMSMSKLACFQVKNKYVADLQKNQYHLQKQVQDLEEALAKLNHQRPTEPEIGENSTPISVKNRLKPKCVLHDWSGTDDIVAEGIVLSSDRGDFIDNTPLGPGAYKVLVETVVKSEAWLWRPAQKMFTIGEAVGTVIAWSQNYTVVYDDVLPDDFDPKSPRPDSTNKCKLLDWDKNDEEVVVEGRWISKDREALVNGLPIGPGAIKIFLDEVMEPETFLWRPTPDLSTIEDSLKSYVAWPVNRVVLFGVNIDTPAGSVSPLQQSTSTPAAPVKKTKDNSQSNSHAPTHKSQQSIPAEVIGKENQKCMLMDITGLKRVVAEGRWSSNDPNMKVHFKPLGPNGVRVWVDVVRVNDAEVWRPSDAVECMEDALGTTVTWPRDKVRVIYTSPLKALSNQKYRELQHEFKDVGLMTGDVTLSPNASCLVMTTEILRAMLYRGSEVLKEVAWVIFDEIHYMKDRERGVVWEESIIFLPPAIKMVFLSATMSNATEFAEWICYLHKQPCHVVYTDFRPTPLQHYAFPMGGSKLYPVVDDNEQFREDNFVKMQNTFPKPKSVDGKKSANGKSGGRGCNLGLDWF</sequence>
<keyword evidence="3" id="KW-0347">Helicase</keyword>
<evidence type="ECO:0000256" key="5">
    <source>
        <dbReference type="SAM" id="Coils"/>
    </source>
</evidence>
<dbReference type="GO" id="GO:0005524">
    <property type="term" value="F:ATP binding"/>
    <property type="evidence" value="ECO:0007669"/>
    <property type="project" value="UniProtKB-KW"/>
</dbReference>
<dbReference type="InterPro" id="IPR014001">
    <property type="entry name" value="Helicase_ATP-bd"/>
</dbReference>
<comment type="caution">
    <text evidence="8">The sequence shown here is derived from an EMBL/GenBank/DDBJ whole genome shotgun (WGS) entry which is preliminary data.</text>
</comment>
<gene>
    <name evidence="8" type="ORF">ISN45_Aa08g011390</name>
</gene>
<feature type="coiled-coil region" evidence="5">
    <location>
        <begin position="336"/>
        <end position="363"/>
    </location>
</feature>
<dbReference type="GO" id="GO:0003676">
    <property type="term" value="F:nucleic acid binding"/>
    <property type="evidence" value="ECO:0007669"/>
    <property type="project" value="InterPro"/>
</dbReference>
<feature type="compositionally biased region" description="Polar residues" evidence="6">
    <location>
        <begin position="596"/>
        <end position="612"/>
    </location>
</feature>
<evidence type="ECO:0000256" key="1">
    <source>
        <dbReference type="ARBA" id="ARBA00022741"/>
    </source>
</evidence>
<feature type="region of interest" description="Disordered" evidence="6">
    <location>
        <begin position="575"/>
        <end position="614"/>
    </location>
</feature>
<evidence type="ECO:0000256" key="2">
    <source>
        <dbReference type="ARBA" id="ARBA00022801"/>
    </source>
</evidence>
<feature type="domain" description="Helicase ATP-binding" evidence="7">
    <location>
        <begin position="697"/>
        <end position="820"/>
    </location>
</feature>